<dbReference type="FunFam" id="1.10.510.10:FF:000399">
    <property type="entry name" value="Tyrosine-protein kinase"/>
    <property type="match status" value="1"/>
</dbReference>
<evidence type="ECO:0000256" key="7">
    <source>
        <dbReference type="ARBA" id="ARBA00022840"/>
    </source>
</evidence>
<evidence type="ECO:0000256" key="14">
    <source>
        <dbReference type="RuleBase" id="RU362096"/>
    </source>
</evidence>
<evidence type="ECO:0000259" key="15">
    <source>
        <dbReference type="PROSITE" id="PS50001"/>
    </source>
</evidence>
<evidence type="ECO:0000259" key="17">
    <source>
        <dbReference type="PROSITE" id="PS50011"/>
    </source>
</evidence>
<keyword evidence="9" id="KW-0449">Lipoprotein</keyword>
<evidence type="ECO:0000256" key="9">
    <source>
        <dbReference type="ARBA" id="ARBA00023288"/>
    </source>
</evidence>
<evidence type="ECO:0000256" key="12">
    <source>
        <dbReference type="PROSITE-ProRule" id="PRU00192"/>
    </source>
</evidence>
<dbReference type="InterPro" id="IPR017441">
    <property type="entry name" value="Protein_kinase_ATP_BS"/>
</dbReference>
<dbReference type="Gene3D" id="3.30.505.10">
    <property type="entry name" value="SH2 domain"/>
    <property type="match status" value="1"/>
</dbReference>
<feature type="domain" description="Protein kinase" evidence="17">
    <location>
        <begin position="246"/>
        <end position="498"/>
    </location>
</feature>
<keyword evidence="4" id="KW-0519">Myristate</keyword>
<evidence type="ECO:0000256" key="8">
    <source>
        <dbReference type="ARBA" id="ARBA00023137"/>
    </source>
</evidence>
<evidence type="ECO:0000256" key="4">
    <source>
        <dbReference type="ARBA" id="ARBA00022707"/>
    </source>
</evidence>
<dbReference type="Pfam" id="PF07714">
    <property type="entry name" value="PK_Tyr_Ser-Thr"/>
    <property type="match status" value="1"/>
</dbReference>
<dbReference type="PROSITE" id="PS00107">
    <property type="entry name" value="PROTEIN_KINASE_ATP"/>
    <property type="match status" value="1"/>
</dbReference>
<keyword evidence="1 12" id="KW-0728">SH3 domain</keyword>
<evidence type="ECO:0000256" key="6">
    <source>
        <dbReference type="ARBA" id="ARBA00022777"/>
    </source>
</evidence>
<keyword evidence="5 13" id="KW-0547">Nucleotide-binding</keyword>
<dbReference type="InterPro" id="IPR001452">
    <property type="entry name" value="SH3_domain"/>
</dbReference>
<dbReference type="AlphaFoldDB" id="A0ABD2PLB7"/>
<dbReference type="PROSITE" id="PS50001">
    <property type="entry name" value="SH2"/>
    <property type="match status" value="1"/>
</dbReference>
<protein>
    <recommendedName>
        <fullName evidence="14">Tyrosine-protein kinase</fullName>
        <ecNumber evidence="14">2.7.10.2</ecNumber>
    </recommendedName>
</protein>
<dbReference type="FunFam" id="3.30.200.20:FF:000036">
    <property type="entry name" value="Tyrosine-protein kinase"/>
    <property type="match status" value="1"/>
</dbReference>
<evidence type="ECO:0000259" key="16">
    <source>
        <dbReference type="PROSITE" id="PS50002"/>
    </source>
</evidence>
<dbReference type="InterPro" id="IPR000980">
    <property type="entry name" value="SH2"/>
</dbReference>
<dbReference type="PRINTS" id="PR00401">
    <property type="entry name" value="SH2DOMAIN"/>
</dbReference>
<dbReference type="EMBL" id="JBJKFK010005453">
    <property type="protein sequence ID" value="KAL3308315.1"/>
    <property type="molecule type" value="Genomic_DNA"/>
</dbReference>
<dbReference type="InterPro" id="IPR036860">
    <property type="entry name" value="SH2_dom_sf"/>
</dbReference>
<dbReference type="InterPro" id="IPR000719">
    <property type="entry name" value="Prot_kinase_dom"/>
</dbReference>
<dbReference type="PROSITE" id="PS50011">
    <property type="entry name" value="PROTEIN_KINASE_DOM"/>
    <property type="match status" value="1"/>
</dbReference>
<evidence type="ECO:0000256" key="5">
    <source>
        <dbReference type="ARBA" id="ARBA00022741"/>
    </source>
</evidence>
<dbReference type="PANTHER" id="PTHR24418">
    <property type="entry name" value="TYROSINE-PROTEIN KINASE"/>
    <property type="match status" value="1"/>
</dbReference>
<keyword evidence="3 14" id="KW-0808">Transferase</keyword>
<sequence length="527" mass="60677">MGNCGFKDKKNALKTEAYIVKPTNNQREVVCNHKPDCISRQDVVKEFVALFQYRARTQEEIDLRKNDRVFILNQNDSDWWFVQNIRDSRKGFIPSSYVAAVGSLEAEDWFNPQLSRKESERLLLMIGNGKGSFLVRTSETSQGGLTLSLRDRERASDSKQDCRLRSLIKFNELIKHYHIYQNPETGSFYIAEKRQFEHLKSMIEFYSMSPKGLACTLDRACLRPAPITSDLSVLTKNHWAISHDSIELLEKLGSGQFGEVWKGLWNKTTEVAVKTLKPGAMSRDEFLKEARIMKALHHEKLVQLYAVCMDEPIYIIFELMSSGSLLTHLRSPAGRCLDIVKLVDMMVQIASGMYYLESQQFIHRDLAARNILVGEDNVVKIADFGLARVVSELYNGTYQANKETKFPVKWTAPEAALHHQFSTKSDVWSYGVVLYEIVTYGEQPYPSMSNQETLQKVRQGYRMPKRGVCPDSIYRQMLRCWDAVPDRRPSFKALYEYFEETCVSKLDPCLFLDENREKSIDPPMALI</sequence>
<dbReference type="InterPro" id="IPR050198">
    <property type="entry name" value="Non-receptor_tyrosine_kinases"/>
</dbReference>
<dbReference type="InterPro" id="IPR001245">
    <property type="entry name" value="Ser-Thr/Tyr_kinase_cat_dom"/>
</dbReference>
<keyword evidence="8 14" id="KW-0829">Tyrosine-protein kinase</keyword>
<dbReference type="CDD" id="cd11845">
    <property type="entry name" value="SH3_Src_like"/>
    <property type="match status" value="1"/>
</dbReference>
<reference evidence="18 19" key="1">
    <citation type="submission" date="2024-11" db="EMBL/GenBank/DDBJ databases">
        <title>Adaptive evolution of stress response genes in parasites aligns with host niche diversity.</title>
        <authorList>
            <person name="Hahn C."/>
            <person name="Resl P."/>
        </authorList>
    </citation>
    <scope>NUCLEOTIDE SEQUENCE [LARGE SCALE GENOMIC DNA]</scope>
    <source>
        <strain evidence="18">EGGRZ-B1_66</strain>
        <tissue evidence="18">Body</tissue>
    </source>
</reference>
<comment type="caution">
    <text evidence="18">The sequence shown here is derived from an EMBL/GenBank/DDBJ whole genome shotgun (WGS) entry which is preliminary data.</text>
</comment>
<dbReference type="InterPro" id="IPR011009">
    <property type="entry name" value="Kinase-like_dom_sf"/>
</dbReference>
<dbReference type="PROSITE" id="PS00109">
    <property type="entry name" value="PROTEIN_KINASE_TYR"/>
    <property type="match status" value="1"/>
</dbReference>
<dbReference type="EC" id="2.7.10.2" evidence="14"/>
<dbReference type="SMART" id="SM00219">
    <property type="entry name" value="TyrKc"/>
    <property type="match status" value="1"/>
</dbReference>
<dbReference type="SUPFAM" id="SSF50044">
    <property type="entry name" value="SH3-domain"/>
    <property type="match status" value="1"/>
</dbReference>
<accession>A0ABD2PLB7</accession>
<evidence type="ECO:0000313" key="18">
    <source>
        <dbReference type="EMBL" id="KAL3308315.1"/>
    </source>
</evidence>
<dbReference type="Pfam" id="PF00018">
    <property type="entry name" value="SH3_1"/>
    <property type="match status" value="1"/>
</dbReference>
<name>A0ABD2PLB7_9PLAT</name>
<feature type="domain" description="SH2" evidence="15">
    <location>
        <begin position="109"/>
        <end position="221"/>
    </location>
</feature>
<dbReference type="GO" id="GO:0005524">
    <property type="term" value="F:ATP binding"/>
    <property type="evidence" value="ECO:0007669"/>
    <property type="project" value="UniProtKB-UniRule"/>
</dbReference>
<proteinExistence type="inferred from homology"/>
<keyword evidence="7 13" id="KW-0067">ATP-binding</keyword>
<gene>
    <name evidence="18" type="ORF">Ciccas_013155</name>
</gene>
<evidence type="ECO:0000256" key="11">
    <source>
        <dbReference type="PROSITE-ProRule" id="PRU00191"/>
    </source>
</evidence>
<keyword evidence="2" id="KW-0597">Phosphoprotein</keyword>
<dbReference type="InterPro" id="IPR008266">
    <property type="entry name" value="Tyr_kinase_AS"/>
</dbReference>
<dbReference type="GO" id="GO:0004715">
    <property type="term" value="F:non-membrane spanning protein tyrosine kinase activity"/>
    <property type="evidence" value="ECO:0007669"/>
    <property type="project" value="UniProtKB-EC"/>
</dbReference>
<dbReference type="Gene3D" id="2.30.30.40">
    <property type="entry name" value="SH3 Domains"/>
    <property type="match status" value="1"/>
</dbReference>
<evidence type="ECO:0000256" key="10">
    <source>
        <dbReference type="ARBA" id="ARBA00051245"/>
    </source>
</evidence>
<dbReference type="Pfam" id="PF00017">
    <property type="entry name" value="SH2"/>
    <property type="match status" value="1"/>
</dbReference>
<evidence type="ECO:0000256" key="3">
    <source>
        <dbReference type="ARBA" id="ARBA00022679"/>
    </source>
</evidence>
<dbReference type="SMART" id="SM00252">
    <property type="entry name" value="SH2"/>
    <property type="match status" value="1"/>
</dbReference>
<keyword evidence="11" id="KW-0727">SH2 domain</keyword>
<evidence type="ECO:0000313" key="19">
    <source>
        <dbReference type="Proteomes" id="UP001626550"/>
    </source>
</evidence>
<organism evidence="18 19">
    <name type="scientific">Cichlidogyrus casuarinus</name>
    <dbReference type="NCBI Taxonomy" id="1844966"/>
    <lineage>
        <taxon>Eukaryota</taxon>
        <taxon>Metazoa</taxon>
        <taxon>Spiralia</taxon>
        <taxon>Lophotrochozoa</taxon>
        <taxon>Platyhelminthes</taxon>
        <taxon>Monogenea</taxon>
        <taxon>Monopisthocotylea</taxon>
        <taxon>Dactylogyridea</taxon>
        <taxon>Ancyrocephalidae</taxon>
        <taxon>Cichlidogyrus</taxon>
    </lineage>
</organism>
<keyword evidence="6 14" id="KW-0418">Kinase</keyword>
<comment type="catalytic activity">
    <reaction evidence="10 14">
        <text>L-tyrosyl-[protein] + ATP = O-phospho-L-tyrosyl-[protein] + ADP + H(+)</text>
        <dbReference type="Rhea" id="RHEA:10596"/>
        <dbReference type="Rhea" id="RHEA-COMP:10136"/>
        <dbReference type="Rhea" id="RHEA-COMP:20101"/>
        <dbReference type="ChEBI" id="CHEBI:15378"/>
        <dbReference type="ChEBI" id="CHEBI:30616"/>
        <dbReference type="ChEBI" id="CHEBI:46858"/>
        <dbReference type="ChEBI" id="CHEBI:61978"/>
        <dbReference type="ChEBI" id="CHEBI:456216"/>
        <dbReference type="EC" id="2.7.10.2"/>
    </reaction>
</comment>
<dbReference type="InterPro" id="IPR036028">
    <property type="entry name" value="SH3-like_dom_sf"/>
</dbReference>
<feature type="binding site" evidence="13">
    <location>
        <position position="274"/>
    </location>
    <ligand>
        <name>ATP</name>
        <dbReference type="ChEBI" id="CHEBI:30616"/>
    </ligand>
</feature>
<feature type="domain" description="SH3" evidence="16">
    <location>
        <begin position="42"/>
        <end position="103"/>
    </location>
</feature>
<dbReference type="Gene3D" id="1.10.510.10">
    <property type="entry name" value="Transferase(Phosphotransferase) domain 1"/>
    <property type="match status" value="1"/>
</dbReference>
<dbReference type="SUPFAM" id="SSF56112">
    <property type="entry name" value="Protein kinase-like (PK-like)"/>
    <property type="match status" value="1"/>
</dbReference>
<dbReference type="Proteomes" id="UP001626550">
    <property type="component" value="Unassembled WGS sequence"/>
</dbReference>
<dbReference type="SMART" id="SM00326">
    <property type="entry name" value="SH3"/>
    <property type="match status" value="1"/>
</dbReference>
<evidence type="ECO:0000256" key="13">
    <source>
        <dbReference type="PROSITE-ProRule" id="PRU10141"/>
    </source>
</evidence>
<dbReference type="PROSITE" id="PS50002">
    <property type="entry name" value="SH3"/>
    <property type="match status" value="1"/>
</dbReference>
<comment type="similarity">
    <text evidence="14">Belongs to the protein kinase superfamily. Tyr protein kinase family.</text>
</comment>
<dbReference type="SUPFAM" id="SSF55550">
    <property type="entry name" value="SH2 domain"/>
    <property type="match status" value="1"/>
</dbReference>
<dbReference type="PRINTS" id="PR00452">
    <property type="entry name" value="SH3DOMAIN"/>
</dbReference>
<evidence type="ECO:0000256" key="1">
    <source>
        <dbReference type="ARBA" id="ARBA00022443"/>
    </source>
</evidence>
<evidence type="ECO:0000256" key="2">
    <source>
        <dbReference type="ARBA" id="ARBA00022553"/>
    </source>
</evidence>
<keyword evidence="19" id="KW-1185">Reference proteome</keyword>
<dbReference type="InterPro" id="IPR020635">
    <property type="entry name" value="Tyr_kinase_cat_dom"/>
</dbReference>
<dbReference type="Gene3D" id="3.30.200.20">
    <property type="entry name" value="Phosphorylase Kinase, domain 1"/>
    <property type="match status" value="1"/>
</dbReference>
<dbReference type="PRINTS" id="PR00109">
    <property type="entry name" value="TYRKINASE"/>
</dbReference>